<dbReference type="PROSITE" id="PS51257">
    <property type="entry name" value="PROKAR_LIPOPROTEIN"/>
    <property type="match status" value="1"/>
</dbReference>
<proteinExistence type="predicted"/>
<protein>
    <submittedName>
        <fullName evidence="2">Uncharacterized protein</fullName>
    </submittedName>
</protein>
<dbReference type="AlphaFoldDB" id="A0A9D4BQE6"/>
<dbReference type="EMBL" id="JAIWYP010000015">
    <property type="protein sequence ID" value="KAH3704734.1"/>
    <property type="molecule type" value="Genomic_DNA"/>
</dbReference>
<keyword evidence="1" id="KW-0812">Transmembrane</keyword>
<evidence type="ECO:0000256" key="1">
    <source>
        <dbReference type="SAM" id="Phobius"/>
    </source>
</evidence>
<reference evidence="2" key="2">
    <citation type="submission" date="2020-11" db="EMBL/GenBank/DDBJ databases">
        <authorList>
            <person name="McCartney M.A."/>
            <person name="Auch B."/>
            <person name="Kono T."/>
            <person name="Mallez S."/>
            <person name="Becker A."/>
            <person name="Gohl D.M."/>
            <person name="Silverstein K.A.T."/>
            <person name="Koren S."/>
            <person name="Bechman K.B."/>
            <person name="Herman A."/>
            <person name="Abrahante J.E."/>
            <person name="Garbe J."/>
        </authorList>
    </citation>
    <scope>NUCLEOTIDE SEQUENCE</scope>
    <source>
        <strain evidence="2">Duluth1</strain>
        <tissue evidence="2">Whole animal</tissue>
    </source>
</reference>
<organism evidence="2 3">
    <name type="scientific">Dreissena polymorpha</name>
    <name type="common">Zebra mussel</name>
    <name type="synonym">Mytilus polymorpha</name>
    <dbReference type="NCBI Taxonomy" id="45954"/>
    <lineage>
        <taxon>Eukaryota</taxon>
        <taxon>Metazoa</taxon>
        <taxon>Spiralia</taxon>
        <taxon>Lophotrochozoa</taxon>
        <taxon>Mollusca</taxon>
        <taxon>Bivalvia</taxon>
        <taxon>Autobranchia</taxon>
        <taxon>Heteroconchia</taxon>
        <taxon>Euheterodonta</taxon>
        <taxon>Imparidentia</taxon>
        <taxon>Neoheterodontei</taxon>
        <taxon>Myida</taxon>
        <taxon>Dreissenoidea</taxon>
        <taxon>Dreissenidae</taxon>
        <taxon>Dreissena</taxon>
    </lineage>
</organism>
<feature type="transmembrane region" description="Helical" evidence="1">
    <location>
        <begin position="52"/>
        <end position="73"/>
    </location>
</feature>
<keyword evidence="3" id="KW-1185">Reference proteome</keyword>
<keyword evidence="1" id="KW-0472">Membrane</keyword>
<evidence type="ECO:0000313" key="3">
    <source>
        <dbReference type="Proteomes" id="UP000828390"/>
    </source>
</evidence>
<gene>
    <name evidence="2" type="ORF">DPMN_079795</name>
</gene>
<sequence length="114" mass="12810">MRHLLVSWAGQQHYTFSTCSCWVDAPLGRSRVAAIIPSHPRNYRTLYKLKRYNLYAFATLAASASLVLSPITWTYHSVLDEDQAPQYIVFSQTPTICQDISLISSAETALNGEN</sequence>
<accession>A0A9D4BQE6</accession>
<dbReference type="Proteomes" id="UP000828390">
    <property type="component" value="Unassembled WGS sequence"/>
</dbReference>
<name>A0A9D4BQE6_DREPO</name>
<keyword evidence="1" id="KW-1133">Transmembrane helix</keyword>
<comment type="caution">
    <text evidence="2">The sequence shown here is derived from an EMBL/GenBank/DDBJ whole genome shotgun (WGS) entry which is preliminary data.</text>
</comment>
<reference evidence="2" key="1">
    <citation type="journal article" date="2019" name="bioRxiv">
        <title>The Genome of the Zebra Mussel, Dreissena polymorpha: A Resource for Invasive Species Research.</title>
        <authorList>
            <person name="McCartney M.A."/>
            <person name="Auch B."/>
            <person name="Kono T."/>
            <person name="Mallez S."/>
            <person name="Zhang Y."/>
            <person name="Obille A."/>
            <person name="Becker A."/>
            <person name="Abrahante J.E."/>
            <person name="Garbe J."/>
            <person name="Badalamenti J.P."/>
            <person name="Herman A."/>
            <person name="Mangelson H."/>
            <person name="Liachko I."/>
            <person name="Sullivan S."/>
            <person name="Sone E.D."/>
            <person name="Koren S."/>
            <person name="Silverstein K.A.T."/>
            <person name="Beckman K.B."/>
            <person name="Gohl D.M."/>
        </authorList>
    </citation>
    <scope>NUCLEOTIDE SEQUENCE</scope>
    <source>
        <strain evidence="2">Duluth1</strain>
        <tissue evidence="2">Whole animal</tissue>
    </source>
</reference>
<evidence type="ECO:0000313" key="2">
    <source>
        <dbReference type="EMBL" id="KAH3704734.1"/>
    </source>
</evidence>